<dbReference type="Proteomes" id="UP000285883">
    <property type="component" value="Unassembled WGS sequence"/>
</dbReference>
<evidence type="ECO:0008006" key="5">
    <source>
        <dbReference type="Google" id="ProtNLM"/>
    </source>
</evidence>
<dbReference type="AlphaFoldDB" id="A0A3R7KPB9"/>
<protein>
    <recommendedName>
        <fullName evidence="5">FYVE-type domain-containing protein</fullName>
    </recommendedName>
</protein>
<dbReference type="PANTHER" id="PTHR13510:SF44">
    <property type="entry name" value="RABENOSYN-5"/>
    <property type="match status" value="1"/>
</dbReference>
<dbReference type="InterPro" id="IPR023393">
    <property type="entry name" value="START-like_dom_sf"/>
</dbReference>
<gene>
    <name evidence="1" type="ORF">BBI17_008334</name>
    <name evidence="2" type="ORF">BBO99_00009317</name>
</gene>
<evidence type="ECO:0000313" key="4">
    <source>
        <dbReference type="Proteomes" id="UP000285883"/>
    </source>
</evidence>
<dbReference type="Proteomes" id="UP000285624">
    <property type="component" value="Unassembled WGS sequence"/>
</dbReference>
<name>A0A3R7KPB9_9STRA</name>
<evidence type="ECO:0000313" key="3">
    <source>
        <dbReference type="Proteomes" id="UP000285624"/>
    </source>
</evidence>
<dbReference type="SUPFAM" id="SSF55961">
    <property type="entry name" value="Bet v1-like"/>
    <property type="match status" value="1"/>
</dbReference>
<sequence>MVRKHFEAVASDATPETAPDEMRAAVLKRKIRNPTARAMMAQAHYRFKMLLEYKMSYQRPVDNFMGKERFTVNPFAELGLSPNDRLKLQDLANSLILDNLTKFSAFRTTVDSQQWKLIKDHRNLKMYTERSSSTSSDNIVSGNGLPIILGIGALEGKLDDLMFGAISTTLEEMRIKASYVDGFSKAAVLDTIVKPSPEEPFLSLIVKWTEVDIPFASTSIVKNRDYVFIEGTGYVRDADGNLLGYHLIHSVNFPATHDLPSRIRGNMSAVAFWQQIGPNTLKMWATVVMDPGGNKIRKVIVPAMANTFMSATRFAYCGQMKKLAWMLEKRYEESKLHDAPNKRSVCVTCSVPNSSRNIGDFGKSKGTCKLCFGYVCHACKIVRKISFVGMDLSLSKRKIPICTACMTEVTSMSAIEAACAQILTSPLRVYSGILCSISSDD</sequence>
<keyword evidence="3" id="KW-1185">Reference proteome</keyword>
<reference evidence="3 4" key="1">
    <citation type="submission" date="2018-07" db="EMBL/GenBank/DDBJ databases">
        <title>Genome sequencing of oomycete isolates from Chile give support for New Zealand origin for Phytophthora kernoviae and make available the first Nothophytophthora sp. genome.</title>
        <authorList>
            <person name="Studholme D.J."/>
            <person name="Sanfuentes E."/>
            <person name="Panda P."/>
            <person name="Hill R."/>
            <person name="Sambles C."/>
            <person name="Grant M."/>
            <person name="Williams N.M."/>
            <person name="Mcdougal R.L."/>
        </authorList>
    </citation>
    <scope>NUCLEOTIDE SEQUENCE [LARGE SCALE GENOMIC DNA]</scope>
    <source>
        <strain evidence="1">Chile2</strain>
        <strain evidence="2">Chile4</strain>
    </source>
</reference>
<comment type="caution">
    <text evidence="2">The sequence shown here is derived from an EMBL/GenBank/DDBJ whole genome shotgun (WGS) entry which is preliminary data.</text>
</comment>
<accession>A0A3R7KPB9</accession>
<evidence type="ECO:0000313" key="2">
    <source>
        <dbReference type="EMBL" id="RLN73588.1"/>
    </source>
</evidence>
<dbReference type="EMBL" id="MAYM02002281">
    <property type="protein sequence ID" value="RLM97637.1"/>
    <property type="molecule type" value="Genomic_DNA"/>
</dbReference>
<dbReference type="EMBL" id="MBDN02000712">
    <property type="protein sequence ID" value="RLN73588.1"/>
    <property type="molecule type" value="Genomic_DNA"/>
</dbReference>
<dbReference type="PANTHER" id="PTHR13510">
    <property type="entry name" value="FYVE-FINGER-CONTAINING RAB5 EFFECTOR PROTEIN RABENOSYN-5-RELATED"/>
    <property type="match status" value="1"/>
</dbReference>
<proteinExistence type="predicted"/>
<dbReference type="Gene3D" id="3.30.530.20">
    <property type="match status" value="1"/>
</dbReference>
<organism evidence="2 3">
    <name type="scientific">Phytophthora kernoviae</name>
    <dbReference type="NCBI Taxonomy" id="325452"/>
    <lineage>
        <taxon>Eukaryota</taxon>
        <taxon>Sar</taxon>
        <taxon>Stramenopiles</taxon>
        <taxon>Oomycota</taxon>
        <taxon>Peronosporomycetes</taxon>
        <taxon>Peronosporales</taxon>
        <taxon>Peronosporaceae</taxon>
        <taxon>Phytophthora</taxon>
    </lineage>
</organism>
<dbReference type="STRING" id="325452.A0A3R7KPB9"/>
<evidence type="ECO:0000313" key="1">
    <source>
        <dbReference type="EMBL" id="RLM97637.1"/>
    </source>
</evidence>
<dbReference type="InterPro" id="IPR052727">
    <property type="entry name" value="Rab4/Rab5_effector"/>
</dbReference>